<sequence length="772" mass="85742">MMSRRPHAPNLYVDLSTIATNYVQEAALYSGQIYGHAAKELRMQSLDGGDRDDLHGLTYRVEDYRIGLGMAEATSASHGRLQRPPRGEEPVPEPVTSAASLAARVRNADIEVEDVRQRRCWLTPGHLTEFGGAMGPHKLDFVTGEVWATKAAAFSSGAGASFQRCLSVPQTPQAPSVSQTYESRGAVTYGDGLRQSEVGLVEGVRYVLRPASYDPPVIPEAMRHYSEREWDTSTTNGREEKGLQTVLGVLSSPRGGRKKQEGNTASQYPLIGLRETKRWMAQCDGMSAAGLGFHRLLEALWLEDHEEESLHSIRGVGPPTLDEQPAVANARGEHQPDESTKPGVPPRLSFWLCDFLADNPNLAQLLGCRDNLLLPSKAQTRHSRQLGRSLLYQKVLDCILTEFPSSAQEELLTIRSNLDRLFTELPNRSVMMELLEAKDTRELRRILFYPVVEEDIPRYMKAIHKVTIQELGGHGTKATKKLQHHLICLLYLWHSRSPRVCRAAAESEEGMLALVELFGDANVFLAGQAIDTFRRIVTAPMVDSPTTSIWDRDACPGVHHLVLKRVCLSPALWARFHKLTKGEDAYPNERAGYAQLLAFCLEYLSKCWADGSSSVQPRLAIGKRLDRILSELEASDPDIHRAFEESITEAYPVGPDNRSPPEVLKDQLMDEEQVQWCKNSILRDTTEAERNAGRAAELRDLGNCMTRAKKYDHALSCYEYSLQWNNSEPLTYSNMALCNLKLSRWADAVSAADSAIVGCSAASHKGNAGIAS</sequence>
<dbReference type="InterPro" id="IPR011990">
    <property type="entry name" value="TPR-like_helical_dom_sf"/>
</dbReference>
<name>A0A7J6T711_PEROL</name>
<dbReference type="Proteomes" id="UP000574390">
    <property type="component" value="Unassembled WGS sequence"/>
</dbReference>
<dbReference type="SUPFAM" id="SSF48452">
    <property type="entry name" value="TPR-like"/>
    <property type="match status" value="1"/>
</dbReference>
<feature type="compositionally biased region" description="Basic and acidic residues" evidence="1">
    <location>
        <begin position="331"/>
        <end position="340"/>
    </location>
</feature>
<evidence type="ECO:0000313" key="2">
    <source>
        <dbReference type="EMBL" id="KAF4741054.1"/>
    </source>
</evidence>
<gene>
    <name evidence="2" type="ORF">FOZ62_024771</name>
</gene>
<proteinExistence type="predicted"/>
<organism evidence="2 3">
    <name type="scientific">Perkinsus olseni</name>
    <name type="common">Perkinsus atlanticus</name>
    <dbReference type="NCBI Taxonomy" id="32597"/>
    <lineage>
        <taxon>Eukaryota</taxon>
        <taxon>Sar</taxon>
        <taxon>Alveolata</taxon>
        <taxon>Perkinsozoa</taxon>
        <taxon>Perkinsea</taxon>
        <taxon>Perkinsida</taxon>
        <taxon>Perkinsidae</taxon>
        <taxon>Perkinsus</taxon>
    </lineage>
</organism>
<accession>A0A7J6T711</accession>
<dbReference type="EMBL" id="JABANM010009360">
    <property type="protein sequence ID" value="KAF4741054.1"/>
    <property type="molecule type" value="Genomic_DNA"/>
</dbReference>
<comment type="caution">
    <text evidence="2">The sequence shown here is derived from an EMBL/GenBank/DDBJ whole genome shotgun (WGS) entry which is preliminary data.</text>
</comment>
<feature type="region of interest" description="Disordered" evidence="1">
    <location>
        <begin position="313"/>
        <end position="343"/>
    </location>
</feature>
<evidence type="ECO:0000256" key="1">
    <source>
        <dbReference type="SAM" id="MobiDB-lite"/>
    </source>
</evidence>
<dbReference type="Gene3D" id="1.25.40.10">
    <property type="entry name" value="Tetratricopeptide repeat domain"/>
    <property type="match status" value="1"/>
</dbReference>
<evidence type="ECO:0000313" key="3">
    <source>
        <dbReference type="Proteomes" id="UP000574390"/>
    </source>
</evidence>
<dbReference type="AlphaFoldDB" id="A0A7J6T711"/>
<reference evidence="2 3" key="1">
    <citation type="submission" date="2020-04" db="EMBL/GenBank/DDBJ databases">
        <title>Perkinsus olseni comparative genomics.</title>
        <authorList>
            <person name="Bogema D.R."/>
        </authorList>
    </citation>
    <scope>NUCLEOTIDE SEQUENCE [LARGE SCALE GENOMIC DNA]</scope>
    <source>
        <strain evidence="2">ATCC PRA-205</strain>
    </source>
</reference>
<protein>
    <submittedName>
        <fullName evidence="2">Uncharacterized protein</fullName>
    </submittedName>
</protein>